<organism evidence="1 2">
    <name type="scientific">Halomonas beimenensis</name>
    <dbReference type="NCBI Taxonomy" id="475662"/>
    <lineage>
        <taxon>Bacteria</taxon>
        <taxon>Pseudomonadati</taxon>
        <taxon>Pseudomonadota</taxon>
        <taxon>Gammaproteobacteria</taxon>
        <taxon>Oceanospirillales</taxon>
        <taxon>Halomonadaceae</taxon>
        <taxon>Halomonas</taxon>
    </lineage>
</organism>
<accession>A0A291P5V1</accession>
<dbReference type="AlphaFoldDB" id="A0A291P5V1"/>
<dbReference type="KEGG" id="hbe:BEI_1283"/>
<sequence>MGKAPPPCILLEAWKPDPKARVVGHVERPMTRDARAGHRI</sequence>
<evidence type="ECO:0000313" key="2">
    <source>
        <dbReference type="Proteomes" id="UP000219993"/>
    </source>
</evidence>
<protein>
    <submittedName>
        <fullName evidence="1">Uncharacterized protein</fullName>
    </submittedName>
</protein>
<proteinExistence type="predicted"/>
<name>A0A291P5V1_9GAMM</name>
<dbReference type="Proteomes" id="UP000219993">
    <property type="component" value="Chromosome"/>
</dbReference>
<keyword evidence="2" id="KW-1185">Reference proteome</keyword>
<evidence type="ECO:0000313" key="1">
    <source>
        <dbReference type="EMBL" id="ATJ82270.1"/>
    </source>
</evidence>
<dbReference type="EMBL" id="CP021435">
    <property type="protein sequence ID" value="ATJ82270.1"/>
    <property type="molecule type" value="Genomic_DNA"/>
</dbReference>
<reference evidence="1 2" key="1">
    <citation type="journal article" date="2017" name="Sci. Rep.">
        <title>Revealing the Saline Adaptation Strategies of the Halophilic Bacterium Halomonas beimenensis through High-throughput Omics and Transposon Mutagenesis Approaches.</title>
        <authorList>
            <person name="Chen Y.H."/>
            <person name="Lin S.S."/>
            <person name="Shyu Y.T."/>
        </authorList>
    </citation>
    <scope>NUCLEOTIDE SEQUENCE [LARGE SCALE GENOMIC DNA]</scope>
    <source>
        <strain evidence="1 2">NTU-111</strain>
    </source>
</reference>
<gene>
    <name evidence="1" type="ORF">BEI_1283</name>
</gene>